<evidence type="ECO:0000313" key="2">
    <source>
        <dbReference type="EMBL" id="SFQ39333.1"/>
    </source>
</evidence>
<dbReference type="GeneID" id="93702430"/>
<accession>A0A1I5Y556</accession>
<evidence type="ECO:0000256" key="1">
    <source>
        <dbReference type="SAM" id="MobiDB-lite"/>
    </source>
</evidence>
<name>A0A1I5Y556_9BACI</name>
<protein>
    <recommendedName>
        <fullName evidence="4">DUF4025 domain-containing protein</fullName>
    </recommendedName>
</protein>
<dbReference type="InterPro" id="IPR025100">
    <property type="entry name" value="DUF4025"/>
</dbReference>
<dbReference type="Pfam" id="PF13217">
    <property type="entry name" value="DUF4025"/>
    <property type="match status" value="1"/>
</dbReference>
<dbReference type="EMBL" id="FOXX01000002">
    <property type="protein sequence ID" value="SFQ39333.1"/>
    <property type="molecule type" value="Genomic_DNA"/>
</dbReference>
<evidence type="ECO:0000313" key="3">
    <source>
        <dbReference type="Proteomes" id="UP000182762"/>
    </source>
</evidence>
<comment type="caution">
    <text evidence="2">The sequence shown here is derived from an EMBL/GenBank/DDBJ whole genome shotgun (WGS) entry which is preliminary data.</text>
</comment>
<evidence type="ECO:0008006" key="4">
    <source>
        <dbReference type="Google" id="ProtNLM"/>
    </source>
</evidence>
<dbReference type="Proteomes" id="UP000182762">
    <property type="component" value="Unassembled WGS sequence"/>
</dbReference>
<feature type="compositionally biased region" description="Basic and acidic residues" evidence="1">
    <location>
        <begin position="1"/>
        <end position="23"/>
    </location>
</feature>
<dbReference type="RefSeq" id="WP_082023622.1">
    <property type="nucleotide sequence ID" value="NZ_FOXX01000002.1"/>
</dbReference>
<feature type="region of interest" description="Disordered" evidence="1">
    <location>
        <begin position="1"/>
        <end position="47"/>
    </location>
</feature>
<proteinExistence type="predicted"/>
<organism evidence="2 3">
    <name type="scientific">Priestia endophytica DSM 13796</name>
    <dbReference type="NCBI Taxonomy" id="1121089"/>
    <lineage>
        <taxon>Bacteria</taxon>
        <taxon>Bacillati</taxon>
        <taxon>Bacillota</taxon>
        <taxon>Bacilli</taxon>
        <taxon>Bacillales</taxon>
        <taxon>Bacillaceae</taxon>
        <taxon>Priestia</taxon>
    </lineage>
</organism>
<gene>
    <name evidence="2" type="ORF">SAMN02745910_01248</name>
</gene>
<keyword evidence="3" id="KW-1185">Reference proteome</keyword>
<reference evidence="2 3" key="1">
    <citation type="submission" date="2016-10" db="EMBL/GenBank/DDBJ databases">
        <authorList>
            <person name="Varghese N."/>
            <person name="Submissions S."/>
        </authorList>
    </citation>
    <scope>NUCLEOTIDE SEQUENCE [LARGE SCALE GENOMIC DNA]</scope>
    <source>
        <strain evidence="2 3">DSM 13796</strain>
    </source>
</reference>
<sequence length="47" mass="5463">MKEKQKQNNEKLTSELDVTHEQVSDSYMEGAVSEDTFNSDERNDRKA</sequence>